<proteinExistence type="predicted"/>
<feature type="compositionally biased region" description="Acidic residues" evidence="1">
    <location>
        <begin position="56"/>
        <end position="68"/>
    </location>
</feature>
<reference evidence="2 5" key="2">
    <citation type="submission" date="2020-07" db="EMBL/GenBank/DDBJ databases">
        <title>Sequencing the genomes of 1000 actinobacteria strains.</title>
        <authorList>
            <person name="Klenk H.-P."/>
        </authorList>
    </citation>
    <scope>NUCLEOTIDE SEQUENCE [LARGE SCALE GENOMIC DNA]</scope>
    <source>
        <strain evidence="2 5">DSM 45117</strain>
    </source>
</reference>
<evidence type="ECO:0000256" key="1">
    <source>
        <dbReference type="SAM" id="MobiDB-lite"/>
    </source>
</evidence>
<dbReference type="Proteomes" id="UP000533017">
    <property type="component" value="Unassembled WGS sequence"/>
</dbReference>
<name>A0A1I2K7D8_9ACTN</name>
<protein>
    <recommendedName>
        <fullName evidence="6">DUF5709 domain-containing protein</fullName>
    </recommendedName>
</protein>
<dbReference type="AlphaFoldDB" id="A0A1I2K7D8"/>
<dbReference type="RefSeq" id="WP_092879741.1">
    <property type="nucleotide sequence ID" value="NZ_FOOI01000001.1"/>
</dbReference>
<evidence type="ECO:0000313" key="4">
    <source>
        <dbReference type="Proteomes" id="UP000199052"/>
    </source>
</evidence>
<dbReference type="OrthoDB" id="3212066at2"/>
<feature type="region of interest" description="Disordered" evidence="1">
    <location>
        <begin position="1"/>
        <end position="142"/>
    </location>
</feature>
<evidence type="ECO:0000313" key="3">
    <source>
        <dbReference type="EMBL" id="SFF63052.1"/>
    </source>
</evidence>
<dbReference type="Proteomes" id="UP000199052">
    <property type="component" value="Unassembled WGS sequence"/>
</dbReference>
<organism evidence="3 4">
    <name type="scientific">Actinopolymorpha cephalotaxi</name>
    <dbReference type="NCBI Taxonomy" id="504797"/>
    <lineage>
        <taxon>Bacteria</taxon>
        <taxon>Bacillati</taxon>
        <taxon>Actinomycetota</taxon>
        <taxon>Actinomycetes</taxon>
        <taxon>Propionibacteriales</taxon>
        <taxon>Actinopolymorphaceae</taxon>
        <taxon>Actinopolymorpha</taxon>
    </lineage>
</organism>
<evidence type="ECO:0008006" key="6">
    <source>
        <dbReference type="Google" id="ProtNLM"/>
    </source>
</evidence>
<dbReference type="STRING" id="504797.SAMN05421678_101103"/>
<keyword evidence="5" id="KW-1185">Reference proteome</keyword>
<dbReference type="EMBL" id="JACBZA010000001">
    <property type="protein sequence ID" value="NYH84334.1"/>
    <property type="molecule type" value="Genomic_DNA"/>
</dbReference>
<feature type="compositionally biased region" description="Basic and acidic residues" evidence="1">
    <location>
        <begin position="99"/>
        <end position="112"/>
    </location>
</feature>
<sequence length="142" mass="15552">MSSPDVPDRTPAGEEIPDPDFTGEDNLDLPDSEIPDADLDADLDLPDAGDVPQDPTEGEPDVLLEPDVEAARDVAGDAGYDPLVTDELRPESDVTEFEPPDRLSRETQRRPTDDDDERGDTLDQRLAAEIPDPAMEIDDDDR</sequence>
<reference evidence="3 4" key="1">
    <citation type="submission" date="2016-10" db="EMBL/GenBank/DDBJ databases">
        <authorList>
            <person name="de Groot N.N."/>
        </authorList>
    </citation>
    <scope>NUCLEOTIDE SEQUENCE [LARGE SCALE GENOMIC DNA]</scope>
    <source>
        <strain evidence="3 4">CPCC 202808</strain>
    </source>
</reference>
<gene>
    <name evidence="2" type="ORF">FHR37_003185</name>
    <name evidence="3" type="ORF">SAMN05421678_101103</name>
</gene>
<feature type="compositionally biased region" description="Acidic residues" evidence="1">
    <location>
        <begin position="15"/>
        <end position="47"/>
    </location>
</feature>
<evidence type="ECO:0000313" key="5">
    <source>
        <dbReference type="Proteomes" id="UP000533017"/>
    </source>
</evidence>
<feature type="compositionally biased region" description="Basic and acidic residues" evidence="1">
    <location>
        <begin position="1"/>
        <end position="12"/>
    </location>
</feature>
<dbReference type="EMBL" id="FOOI01000001">
    <property type="protein sequence ID" value="SFF63052.1"/>
    <property type="molecule type" value="Genomic_DNA"/>
</dbReference>
<accession>A0A1I2K7D8</accession>
<evidence type="ECO:0000313" key="2">
    <source>
        <dbReference type="EMBL" id="NYH84334.1"/>
    </source>
</evidence>